<comment type="function">
    <text evidence="6">Catalyzes the conversion of lactate to pyruvate.</text>
</comment>
<keyword evidence="4 6" id="KW-0560">Oxidoreductase</keyword>
<dbReference type="Proteomes" id="UP000029108">
    <property type="component" value="Unassembled WGS sequence"/>
</dbReference>
<dbReference type="RefSeq" id="WP_033495636.1">
    <property type="nucleotide sequence ID" value="NZ_JDUU01000027.1"/>
</dbReference>
<keyword evidence="12" id="KW-1185">Reference proteome</keyword>
<organism evidence="11 12">
    <name type="scientific">Bifidobacterium biavatii DSM 23969</name>
    <dbReference type="NCBI Taxonomy" id="1437608"/>
    <lineage>
        <taxon>Bacteria</taxon>
        <taxon>Bacillati</taxon>
        <taxon>Actinomycetota</taxon>
        <taxon>Actinomycetes</taxon>
        <taxon>Bifidobacteriales</taxon>
        <taxon>Bifidobacteriaceae</taxon>
        <taxon>Bifidobacterium</taxon>
    </lineage>
</organism>
<evidence type="ECO:0000256" key="6">
    <source>
        <dbReference type="HAMAP-Rule" id="MF_00488"/>
    </source>
</evidence>
<feature type="domain" description="Lactate/malate dehydrogenase C-terminal" evidence="10">
    <location>
        <begin position="149"/>
        <end position="312"/>
    </location>
</feature>
<dbReference type="PROSITE" id="PS00064">
    <property type="entry name" value="L_LDH"/>
    <property type="match status" value="1"/>
</dbReference>
<evidence type="ECO:0000313" key="12">
    <source>
        <dbReference type="Proteomes" id="UP000029108"/>
    </source>
</evidence>
<protein>
    <recommendedName>
        <fullName evidence="3 6">L-lactate dehydrogenase</fullName>
        <shortName evidence="6">L-LDH</shortName>
        <ecNumber evidence="3 6">1.1.1.27</ecNumber>
    </recommendedName>
</protein>
<dbReference type="SUPFAM" id="SSF56327">
    <property type="entry name" value="LDH C-terminal domain-like"/>
    <property type="match status" value="1"/>
</dbReference>
<comment type="caution">
    <text evidence="11">The sequence shown here is derived from an EMBL/GenBank/DDBJ whole genome shotgun (WGS) entry which is preliminary data.</text>
</comment>
<dbReference type="InterPro" id="IPR018177">
    <property type="entry name" value="L-lactate_DH_AS"/>
</dbReference>
<keyword evidence="6" id="KW-0963">Cytoplasm</keyword>
<feature type="binding site" evidence="6">
    <location>
        <position position="17"/>
    </location>
    <ligand>
        <name>NAD(+)</name>
        <dbReference type="ChEBI" id="CHEBI:57540"/>
    </ligand>
</feature>
<dbReference type="NCBIfam" id="TIGR01771">
    <property type="entry name" value="L-LDH-NAD"/>
    <property type="match status" value="1"/>
</dbReference>
<reference evidence="11 12" key="1">
    <citation type="submission" date="2014-03" db="EMBL/GenBank/DDBJ databases">
        <title>Genomics of Bifidobacteria.</title>
        <authorList>
            <person name="Ventura M."/>
            <person name="Milani C."/>
            <person name="Lugli G.A."/>
        </authorList>
    </citation>
    <scope>NUCLEOTIDE SEQUENCE [LARGE SCALE GENOMIC DNA]</scope>
    <source>
        <strain evidence="11 12">DSM 23969</strain>
    </source>
</reference>
<keyword evidence="5 6" id="KW-0520">NAD</keyword>
<feature type="domain" description="Lactate/malate dehydrogenase N-terminal" evidence="9">
    <location>
        <begin position="8"/>
        <end position="146"/>
    </location>
</feature>
<evidence type="ECO:0000256" key="8">
    <source>
        <dbReference type="PIRSR" id="PIRSR000102-3"/>
    </source>
</evidence>
<feature type="binding site" evidence="6">
    <location>
        <begin position="152"/>
        <end position="155"/>
    </location>
    <ligand>
        <name>substrate</name>
    </ligand>
</feature>
<dbReference type="InterPro" id="IPR036291">
    <property type="entry name" value="NAD(P)-bd_dom_sf"/>
</dbReference>
<evidence type="ECO:0000256" key="1">
    <source>
        <dbReference type="ARBA" id="ARBA00004843"/>
    </source>
</evidence>
<evidence type="ECO:0000313" key="11">
    <source>
        <dbReference type="EMBL" id="KFI50496.1"/>
    </source>
</evidence>
<dbReference type="InterPro" id="IPR001236">
    <property type="entry name" value="Lactate/malate_DH_N"/>
</dbReference>
<feature type="active site" description="Proton acceptor" evidence="6 7">
    <location>
        <position position="179"/>
    </location>
</feature>
<comment type="caution">
    <text evidence="6">Lacks conserved residue(s) required for the propagation of feature annotation.</text>
</comment>
<evidence type="ECO:0000259" key="10">
    <source>
        <dbReference type="Pfam" id="PF02866"/>
    </source>
</evidence>
<feature type="binding site" evidence="6 8">
    <location>
        <begin position="122"/>
        <end position="124"/>
    </location>
    <ligand>
        <name>NAD(+)</name>
        <dbReference type="ChEBI" id="CHEBI:57540"/>
    </ligand>
</feature>
<dbReference type="Pfam" id="PF00056">
    <property type="entry name" value="Ldh_1_N"/>
    <property type="match status" value="1"/>
</dbReference>
<dbReference type="GO" id="GO:0004459">
    <property type="term" value="F:L-lactate dehydrogenase (NAD+) activity"/>
    <property type="evidence" value="ECO:0007669"/>
    <property type="project" value="UniProtKB-UniRule"/>
</dbReference>
<dbReference type="InterPro" id="IPR011304">
    <property type="entry name" value="L-lactate_DH"/>
</dbReference>
<feature type="binding site" evidence="6">
    <location>
        <position position="38"/>
    </location>
    <ligand>
        <name>NAD(+)</name>
        <dbReference type="ChEBI" id="CHEBI:57540"/>
    </ligand>
</feature>
<comment type="catalytic activity">
    <reaction evidence="6">
        <text>(S)-lactate + NAD(+) = pyruvate + NADH + H(+)</text>
        <dbReference type="Rhea" id="RHEA:23444"/>
        <dbReference type="ChEBI" id="CHEBI:15361"/>
        <dbReference type="ChEBI" id="CHEBI:15378"/>
        <dbReference type="ChEBI" id="CHEBI:16651"/>
        <dbReference type="ChEBI" id="CHEBI:57540"/>
        <dbReference type="ChEBI" id="CHEBI:57945"/>
        <dbReference type="EC" id="1.1.1.27"/>
    </reaction>
</comment>
<feature type="binding site" evidence="6">
    <location>
        <position position="234"/>
    </location>
    <ligand>
        <name>substrate</name>
    </ligand>
</feature>
<evidence type="ECO:0000256" key="3">
    <source>
        <dbReference type="ARBA" id="ARBA00012967"/>
    </source>
</evidence>
<evidence type="ECO:0000256" key="7">
    <source>
        <dbReference type="PIRSR" id="PIRSR000102-1"/>
    </source>
</evidence>
<dbReference type="Pfam" id="PF02866">
    <property type="entry name" value="Ldh_1_C"/>
    <property type="match status" value="1"/>
</dbReference>
<evidence type="ECO:0000256" key="5">
    <source>
        <dbReference type="ARBA" id="ARBA00023027"/>
    </source>
</evidence>
<evidence type="ECO:0000256" key="2">
    <source>
        <dbReference type="ARBA" id="ARBA00006054"/>
    </source>
</evidence>
<dbReference type="InterPro" id="IPR001557">
    <property type="entry name" value="L-lactate/malate_DH"/>
</dbReference>
<dbReference type="Gene3D" id="3.90.110.10">
    <property type="entry name" value="Lactate dehydrogenase/glycoside hydrolase, family 4, C-terminal"/>
    <property type="match status" value="1"/>
</dbReference>
<dbReference type="Gene3D" id="3.40.50.720">
    <property type="entry name" value="NAD(P)-binding Rossmann-like Domain"/>
    <property type="match status" value="1"/>
</dbReference>
<sequence length="321" mass="34973">MVTSHRSRVVIAGTGSVGAATAGAIVLQGLCDELVLINHNPDKASGLAMDLMDGSDYTGRFVSIRRGDWADCRDADIVIVTAGPKPKPGETRFQELGAAIDIVDPILCAIRDSGFDGILIMVSNPVDVLSWFAWKRTGLPRAQVIGSGTALDTSRMKAIIGDITRLDPRMVSGYVIGEHGDSQFVPWSTVSFVGKSFTQYLQDNQSRYADITLDGIEEWTRRRGLLIKSLRGGTSQGIAATVAGLARTILWDERRVVPVSTLIDGEYEYDEHDVFLSLPVALNADGVGDFVDLHLDESELSKFHRSARIVREHCAMIADRL</sequence>
<dbReference type="PIRSF" id="PIRSF000102">
    <property type="entry name" value="Lac_mal_DH"/>
    <property type="match status" value="1"/>
</dbReference>
<proteinExistence type="inferred from homology"/>
<accession>A0A086ZVE6</accession>
<feature type="binding site" evidence="6">
    <location>
        <position position="43"/>
    </location>
    <ligand>
        <name>NAD(+)</name>
        <dbReference type="ChEBI" id="CHEBI:57540"/>
    </ligand>
</feature>
<feature type="binding site" evidence="6">
    <location>
        <begin position="124"/>
        <end position="127"/>
    </location>
    <ligand>
        <name>substrate</name>
    </ligand>
</feature>
<dbReference type="GO" id="GO:0006089">
    <property type="term" value="P:lactate metabolic process"/>
    <property type="evidence" value="ECO:0007669"/>
    <property type="project" value="TreeGrafter"/>
</dbReference>
<comment type="similarity">
    <text evidence="2 6">Belongs to the LDH/MDH superfamily. LDH family.</text>
</comment>
<dbReference type="SUPFAM" id="SSF51735">
    <property type="entry name" value="NAD(P)-binding Rossmann-fold domains"/>
    <property type="match status" value="1"/>
</dbReference>
<dbReference type="GO" id="GO:0006096">
    <property type="term" value="P:glycolytic process"/>
    <property type="evidence" value="ECO:0007669"/>
    <property type="project" value="UniProtKB-UniRule"/>
</dbReference>
<feature type="binding site" evidence="6">
    <location>
        <position position="147"/>
    </location>
    <ligand>
        <name>NAD(+)</name>
        <dbReference type="ChEBI" id="CHEBI:57540"/>
    </ligand>
</feature>
<evidence type="ECO:0000259" key="9">
    <source>
        <dbReference type="Pfam" id="PF00056"/>
    </source>
</evidence>
<dbReference type="PANTHER" id="PTHR43128">
    <property type="entry name" value="L-2-HYDROXYCARBOXYLATE DEHYDROGENASE (NAD(P)(+))"/>
    <property type="match status" value="1"/>
</dbReference>
<feature type="binding site" evidence="6">
    <location>
        <position position="92"/>
    </location>
    <ligand>
        <name>substrate</name>
    </ligand>
</feature>
<dbReference type="PRINTS" id="PR00086">
    <property type="entry name" value="LLDHDRGNASE"/>
</dbReference>
<dbReference type="STRING" id="1437608.GCA_000771645_01424"/>
<dbReference type="UniPathway" id="UPA00554">
    <property type="reaction ID" value="UER00611"/>
</dbReference>
<dbReference type="eggNOG" id="COG0039">
    <property type="taxonomic scope" value="Bacteria"/>
</dbReference>
<evidence type="ECO:0000256" key="4">
    <source>
        <dbReference type="ARBA" id="ARBA00023002"/>
    </source>
</evidence>
<comment type="subunit">
    <text evidence="6">Homotetramer.</text>
</comment>
<dbReference type="HAMAP" id="MF_00488">
    <property type="entry name" value="Lactate_dehydrog"/>
    <property type="match status" value="1"/>
</dbReference>
<dbReference type="InterPro" id="IPR015955">
    <property type="entry name" value="Lactate_DH/Glyco_Ohase_4_C"/>
</dbReference>
<gene>
    <name evidence="6" type="primary">ldh</name>
    <name evidence="11" type="ORF">BBIA_1719</name>
</gene>
<dbReference type="AlphaFoldDB" id="A0A086ZVE6"/>
<comment type="subcellular location">
    <subcellularLocation>
        <location evidence="6">Cytoplasm</location>
    </subcellularLocation>
</comment>
<dbReference type="EC" id="1.1.1.27" evidence="3 6"/>
<dbReference type="OrthoDB" id="9802969at2"/>
<dbReference type="InterPro" id="IPR022383">
    <property type="entry name" value="Lactate/malate_DH_C"/>
</dbReference>
<dbReference type="CDD" id="cd05291">
    <property type="entry name" value="HicDH_like"/>
    <property type="match status" value="1"/>
</dbReference>
<comment type="pathway">
    <text evidence="1 6">Fermentation; pyruvate fermentation to lactate; (S)-lactate from pyruvate: step 1/1.</text>
</comment>
<dbReference type="PANTHER" id="PTHR43128:SF31">
    <property type="entry name" value="L-LACTATE DEHYDROGENASE"/>
    <property type="match status" value="1"/>
</dbReference>
<dbReference type="EMBL" id="JGYN01000015">
    <property type="protein sequence ID" value="KFI50496.1"/>
    <property type="molecule type" value="Genomic_DNA"/>
</dbReference>
<name>A0A086ZVE6_9BIFI</name>
<dbReference type="GO" id="GO:0005737">
    <property type="term" value="C:cytoplasm"/>
    <property type="evidence" value="ECO:0007669"/>
    <property type="project" value="UniProtKB-SubCell"/>
</dbReference>